<keyword evidence="3" id="KW-1185">Reference proteome</keyword>
<keyword evidence="1" id="KW-0812">Transmembrane</keyword>
<gene>
    <name evidence="2" type="ORF">PAESOLCIP111_02875</name>
</gene>
<dbReference type="AlphaFoldDB" id="A0A916K1J0"/>
<proteinExistence type="predicted"/>
<evidence type="ECO:0000256" key="1">
    <source>
        <dbReference type="SAM" id="Phobius"/>
    </source>
</evidence>
<evidence type="ECO:0000313" key="2">
    <source>
        <dbReference type="EMBL" id="CAG7627037.1"/>
    </source>
</evidence>
<reference evidence="2" key="1">
    <citation type="submission" date="2021-06" db="EMBL/GenBank/DDBJ databases">
        <authorList>
            <person name="Criscuolo A."/>
        </authorList>
    </citation>
    <scope>NUCLEOTIDE SEQUENCE</scope>
    <source>
        <strain evidence="2">CIP111600</strain>
    </source>
</reference>
<dbReference type="RefSeq" id="WP_218092646.1">
    <property type="nucleotide sequence ID" value="NZ_CAJVAS010000011.1"/>
</dbReference>
<feature type="transmembrane region" description="Helical" evidence="1">
    <location>
        <begin position="7"/>
        <end position="25"/>
    </location>
</feature>
<accession>A0A916K1J0</accession>
<evidence type="ECO:0000313" key="3">
    <source>
        <dbReference type="Proteomes" id="UP000693672"/>
    </source>
</evidence>
<dbReference type="Proteomes" id="UP000693672">
    <property type="component" value="Unassembled WGS sequence"/>
</dbReference>
<keyword evidence="1" id="KW-1133">Transmembrane helix</keyword>
<protein>
    <submittedName>
        <fullName evidence="2">Uncharacterized protein</fullName>
    </submittedName>
</protein>
<feature type="transmembrane region" description="Helical" evidence="1">
    <location>
        <begin position="31"/>
        <end position="49"/>
    </location>
</feature>
<comment type="caution">
    <text evidence="2">The sequence shown here is derived from an EMBL/GenBank/DDBJ whole genome shotgun (WGS) entry which is preliminary data.</text>
</comment>
<keyword evidence="1" id="KW-0472">Membrane</keyword>
<sequence length="191" mass="20815">MSKPKGLWLSVSIVLFLALVALAIVFESTQYLYAASGLPIVIVLLLPDIQNQYIHSSKKKQARFTKHGEGDEAAVAITFAPGYVQWKRNKLYFRLESVAGSDQTDAATDNDAVSLGVLPFDLCVHPRKRGWVGIDLPQLAERTRNLSVTTEEVTRLVIRVNDLENVGMQLMGTAPNAEASSVAGGNTTMQA</sequence>
<organism evidence="2 3">
    <name type="scientific">Paenibacillus solanacearum</name>
    <dbReference type="NCBI Taxonomy" id="2048548"/>
    <lineage>
        <taxon>Bacteria</taxon>
        <taxon>Bacillati</taxon>
        <taxon>Bacillota</taxon>
        <taxon>Bacilli</taxon>
        <taxon>Bacillales</taxon>
        <taxon>Paenibacillaceae</taxon>
        <taxon>Paenibacillus</taxon>
    </lineage>
</organism>
<name>A0A916K1J0_9BACL</name>
<dbReference type="EMBL" id="CAJVAS010000011">
    <property type="protein sequence ID" value="CAG7627037.1"/>
    <property type="molecule type" value="Genomic_DNA"/>
</dbReference>